<accession>A0A2T0RTY3</accession>
<keyword evidence="2" id="KW-0812">Transmembrane</keyword>
<feature type="region of interest" description="Disordered" evidence="1">
    <location>
        <begin position="59"/>
        <end position="87"/>
    </location>
</feature>
<evidence type="ECO:0000256" key="1">
    <source>
        <dbReference type="SAM" id="MobiDB-lite"/>
    </source>
</evidence>
<feature type="transmembrane region" description="Helical" evidence="2">
    <location>
        <begin position="32"/>
        <end position="54"/>
    </location>
</feature>
<keyword evidence="2" id="KW-0472">Membrane</keyword>
<organism evidence="3 4">
    <name type="scientific">Pseudosporangium ferrugineum</name>
    <dbReference type="NCBI Taxonomy" id="439699"/>
    <lineage>
        <taxon>Bacteria</taxon>
        <taxon>Bacillati</taxon>
        <taxon>Actinomycetota</taxon>
        <taxon>Actinomycetes</taxon>
        <taxon>Micromonosporales</taxon>
        <taxon>Micromonosporaceae</taxon>
        <taxon>Pseudosporangium</taxon>
    </lineage>
</organism>
<dbReference type="AlphaFoldDB" id="A0A2T0RTY3"/>
<reference evidence="3 4" key="1">
    <citation type="submission" date="2018-03" db="EMBL/GenBank/DDBJ databases">
        <title>Genomic Encyclopedia of Archaeal and Bacterial Type Strains, Phase II (KMG-II): from individual species to whole genera.</title>
        <authorList>
            <person name="Goeker M."/>
        </authorList>
    </citation>
    <scope>NUCLEOTIDE SEQUENCE [LARGE SCALE GENOMIC DNA]</scope>
    <source>
        <strain evidence="3 4">DSM 45348</strain>
    </source>
</reference>
<evidence type="ECO:0000256" key="2">
    <source>
        <dbReference type="SAM" id="Phobius"/>
    </source>
</evidence>
<keyword evidence="4" id="KW-1185">Reference proteome</keyword>
<evidence type="ECO:0000313" key="3">
    <source>
        <dbReference type="EMBL" id="PRY24669.1"/>
    </source>
</evidence>
<evidence type="ECO:0000313" key="4">
    <source>
        <dbReference type="Proteomes" id="UP000239209"/>
    </source>
</evidence>
<protein>
    <submittedName>
        <fullName evidence="3">Uncharacterized protein</fullName>
    </submittedName>
</protein>
<dbReference type="Proteomes" id="UP000239209">
    <property type="component" value="Unassembled WGS sequence"/>
</dbReference>
<name>A0A2T0RTY3_9ACTN</name>
<sequence>MLKSVQEAAPAPHTTTDDIIARARRSRTRRTAATVAGSAVAGIAAVTVAVSAAATSGASSSGFGAAGQPSGSAPAQPAVSAPAPQVSAPAPLPVKRIDFVTTLTGYRTGAYHAGPPGLVTAGFQELPVYRDGETWPGDDGVKYPLATGTITAYRAKLYKPESFAFDESATQKPGKRYPITVEGRPGFGIDLTYISPADGTKKWVKTALAWEYADNAWATFVPRDGQGAVSRADALKIAGGLTLGAKREVKAPYRFGYLPEGWQVVGAEQTDADTSNRVSTVYLHQGPMADPVTRVDELPPRTIKIEVSKGKLKNASLAGKDGVHCYTARANCVIVRGDHLIDVVDLDGALGNAQVEQLTRGLQPADPAAQGTWVKIDK</sequence>
<dbReference type="EMBL" id="PVZG01000013">
    <property type="protein sequence ID" value="PRY24669.1"/>
    <property type="molecule type" value="Genomic_DNA"/>
</dbReference>
<comment type="caution">
    <text evidence="3">The sequence shown here is derived from an EMBL/GenBank/DDBJ whole genome shotgun (WGS) entry which is preliminary data.</text>
</comment>
<keyword evidence="2" id="KW-1133">Transmembrane helix</keyword>
<proteinExistence type="predicted"/>
<gene>
    <name evidence="3" type="ORF">CLV70_113107</name>
</gene>